<evidence type="ECO:0000313" key="2">
    <source>
        <dbReference type="EMBL" id="MPC69163.1"/>
    </source>
</evidence>
<proteinExistence type="predicted"/>
<feature type="region of interest" description="Disordered" evidence="1">
    <location>
        <begin position="53"/>
        <end position="83"/>
    </location>
</feature>
<comment type="caution">
    <text evidence="2">The sequence shown here is derived from an EMBL/GenBank/DDBJ whole genome shotgun (WGS) entry which is preliminary data.</text>
</comment>
<evidence type="ECO:0000313" key="3">
    <source>
        <dbReference type="Proteomes" id="UP000324222"/>
    </source>
</evidence>
<keyword evidence="3" id="KW-1185">Reference proteome</keyword>
<dbReference type="AlphaFoldDB" id="A0A5B7HG77"/>
<dbReference type="Proteomes" id="UP000324222">
    <property type="component" value="Unassembled WGS sequence"/>
</dbReference>
<organism evidence="2 3">
    <name type="scientific">Portunus trituberculatus</name>
    <name type="common">Swimming crab</name>
    <name type="synonym">Neptunus trituberculatus</name>
    <dbReference type="NCBI Taxonomy" id="210409"/>
    <lineage>
        <taxon>Eukaryota</taxon>
        <taxon>Metazoa</taxon>
        <taxon>Ecdysozoa</taxon>
        <taxon>Arthropoda</taxon>
        <taxon>Crustacea</taxon>
        <taxon>Multicrustacea</taxon>
        <taxon>Malacostraca</taxon>
        <taxon>Eumalacostraca</taxon>
        <taxon>Eucarida</taxon>
        <taxon>Decapoda</taxon>
        <taxon>Pleocyemata</taxon>
        <taxon>Brachyura</taxon>
        <taxon>Eubrachyura</taxon>
        <taxon>Portunoidea</taxon>
        <taxon>Portunidae</taxon>
        <taxon>Portuninae</taxon>
        <taxon>Portunus</taxon>
    </lineage>
</organism>
<name>A0A5B7HG77_PORTR</name>
<gene>
    <name evidence="2" type="ORF">E2C01_063378</name>
</gene>
<protein>
    <submittedName>
        <fullName evidence="2">Uncharacterized protein</fullName>
    </submittedName>
</protein>
<dbReference type="EMBL" id="VSRR010028956">
    <property type="protein sequence ID" value="MPC69163.1"/>
    <property type="molecule type" value="Genomic_DNA"/>
</dbReference>
<evidence type="ECO:0000256" key="1">
    <source>
        <dbReference type="SAM" id="MobiDB-lite"/>
    </source>
</evidence>
<reference evidence="2 3" key="1">
    <citation type="submission" date="2019-05" db="EMBL/GenBank/DDBJ databases">
        <title>Another draft genome of Portunus trituberculatus and its Hox gene families provides insights of decapod evolution.</title>
        <authorList>
            <person name="Jeong J.-H."/>
            <person name="Song I."/>
            <person name="Kim S."/>
            <person name="Choi T."/>
            <person name="Kim D."/>
            <person name="Ryu S."/>
            <person name="Kim W."/>
        </authorList>
    </citation>
    <scope>NUCLEOTIDE SEQUENCE [LARGE SCALE GENOMIC DNA]</scope>
    <source>
        <tissue evidence="2">Muscle</tissue>
    </source>
</reference>
<accession>A0A5B7HG77</accession>
<sequence>MGGVCIPVVAGGARVQRVAECRLCGVSFSGMNELQPGRDLHTEGVFLEGTDTRTNKENIPQSPVNQADKEGGHGYACSRTDTPPDRRFKRTVCEEQIMQKKTSGTSYIIWCAATKHCFSPPFAGLLLGRAALTTCPVSCECPGTAEPPLAFVTAVTVPQREDCATPSRHPTLKRLT</sequence>